<sequence length="271" mass="30053">MKTILGKLTRTGVIATLYYAAMSAQGFAQTNTFPASGPVGIGTTSPKAILDIAAPYIHNGRLGTVLGRLLEGDVTGEGTFLGVRGYGTQYSEQYGWKSFALEHSFYGYINSSINFLRGDDATGGFLTFNTDNNTERMRLDTEGKLLLGTTVSRGELLSVNGHIRAKEIKVEAANWPDYVFKKDYELKPLADLDAYIKEYGHLPDMPKAAEAEKEGVSLGEMNKLLLKKVEELTLHLIEKDNEIKISNRKLKDIENKQKELELLLQKVIDNK</sequence>
<proteinExistence type="predicted"/>
<dbReference type="AlphaFoldDB" id="D7VJV8"/>
<keyword evidence="1" id="KW-0175">Coiled coil</keyword>
<gene>
    <name evidence="3" type="ORF">HMPREF0766_11277</name>
</gene>
<feature type="signal peptide" evidence="2">
    <location>
        <begin position="1"/>
        <end position="28"/>
    </location>
</feature>
<keyword evidence="2" id="KW-0732">Signal</keyword>
<dbReference type="HOGENOM" id="CLU_044440_3_0_10"/>
<reference evidence="3" key="1">
    <citation type="submission" date="2010-07" db="EMBL/GenBank/DDBJ databases">
        <authorList>
            <person name="Muzny D."/>
            <person name="Qin X."/>
            <person name="Buhay C."/>
            <person name="Dugan-Rocha S."/>
            <person name="Ding Y."/>
            <person name="Chen G."/>
            <person name="Hawes A."/>
            <person name="Holder M."/>
            <person name="Jhangiani S."/>
            <person name="Johnson A."/>
            <person name="Khan Z."/>
            <person name="Li Z."/>
            <person name="Liu W."/>
            <person name="Liu X."/>
            <person name="Perez L."/>
            <person name="Shen H."/>
            <person name="Wang Q."/>
            <person name="Watt J."/>
            <person name="Xi L."/>
            <person name="Xin Y."/>
            <person name="Zhou J."/>
            <person name="Deng J."/>
            <person name="Jiang H."/>
            <person name="Liu Y."/>
            <person name="Qu J."/>
            <person name="Song X.-Z."/>
            <person name="Zhang L."/>
            <person name="Villasana D."/>
            <person name="Johnson A."/>
            <person name="Liu J."/>
            <person name="Liyanage D."/>
            <person name="Lorensuhewa L."/>
            <person name="Robinson T."/>
            <person name="Song A."/>
            <person name="Song B.-B."/>
            <person name="Dinh H."/>
            <person name="Thornton R."/>
            <person name="Coyle M."/>
            <person name="Francisco L."/>
            <person name="Jackson L."/>
            <person name="Javaid M."/>
            <person name="Korchina V."/>
            <person name="Kovar C."/>
            <person name="Mata R."/>
            <person name="Mathew T."/>
            <person name="Ngo R."/>
            <person name="Nguyen L."/>
            <person name="Nguyen N."/>
            <person name="Okwuonu G."/>
            <person name="Ongeri F."/>
            <person name="Pham C."/>
            <person name="Simmons D."/>
            <person name="Wilczek-Boney K."/>
            <person name="Hale W."/>
            <person name="Jakkamsetti A."/>
            <person name="Pham P."/>
            <person name="Ruth R."/>
            <person name="San Lucas F."/>
            <person name="Warren J."/>
            <person name="Zhang J."/>
            <person name="Zhao Z."/>
            <person name="Zhou C."/>
            <person name="Zhu D."/>
            <person name="Lee S."/>
            <person name="Bess C."/>
            <person name="Blankenburg K."/>
            <person name="Forbes L."/>
            <person name="Fu Q."/>
            <person name="Gubbala S."/>
            <person name="Hirani K."/>
            <person name="Jayaseelan J.C."/>
            <person name="Lara F."/>
            <person name="Munidasa M."/>
            <person name="Palculict T."/>
            <person name="Patil S."/>
            <person name="Pu L.-L."/>
            <person name="Saada N."/>
            <person name="Tang L."/>
            <person name="Weissenberger G."/>
            <person name="Zhu Y."/>
            <person name="Hemphill L."/>
            <person name="Shang Y."/>
            <person name="Youmans B."/>
            <person name="Ayvaz T."/>
            <person name="Ross M."/>
            <person name="Santibanez J."/>
            <person name="Aqrawi P."/>
            <person name="Gross S."/>
            <person name="Joshi V."/>
            <person name="Fowler G."/>
            <person name="Nazareth L."/>
            <person name="Reid J."/>
            <person name="Worley K."/>
            <person name="Petrosino J."/>
            <person name="Highlander S."/>
            <person name="Gibbs R."/>
        </authorList>
    </citation>
    <scope>NUCLEOTIDE SEQUENCE [LARGE SCALE GENOMIC DNA]</scope>
    <source>
        <strain evidence="3">ATCC 33861</strain>
    </source>
</reference>
<dbReference type="GeneID" id="95431553"/>
<name>D7VJV8_SPHSI</name>
<evidence type="ECO:0000313" key="3">
    <source>
        <dbReference type="EMBL" id="EFK58560.1"/>
    </source>
</evidence>
<dbReference type="STRING" id="525373.HMPREF0766_11277"/>
<feature type="coiled-coil region" evidence="1">
    <location>
        <begin position="236"/>
        <end position="270"/>
    </location>
</feature>
<evidence type="ECO:0000256" key="2">
    <source>
        <dbReference type="SAM" id="SignalP"/>
    </source>
</evidence>
<comment type="caution">
    <text evidence="3">The sequence shown here is derived from an EMBL/GenBank/DDBJ whole genome shotgun (WGS) entry which is preliminary data.</text>
</comment>
<dbReference type="EMBL" id="ACHA02000005">
    <property type="protein sequence ID" value="EFK58560.1"/>
    <property type="molecule type" value="Genomic_DNA"/>
</dbReference>
<feature type="chain" id="PRO_5003107031" evidence="2">
    <location>
        <begin position="29"/>
        <end position="271"/>
    </location>
</feature>
<dbReference type="Proteomes" id="UP000006258">
    <property type="component" value="Unassembled WGS sequence"/>
</dbReference>
<evidence type="ECO:0000256" key="1">
    <source>
        <dbReference type="SAM" id="Coils"/>
    </source>
</evidence>
<organism evidence="3 4">
    <name type="scientific">Sphingobacterium spiritivorum ATCC 33861</name>
    <dbReference type="NCBI Taxonomy" id="525373"/>
    <lineage>
        <taxon>Bacteria</taxon>
        <taxon>Pseudomonadati</taxon>
        <taxon>Bacteroidota</taxon>
        <taxon>Sphingobacteriia</taxon>
        <taxon>Sphingobacteriales</taxon>
        <taxon>Sphingobacteriaceae</taxon>
        <taxon>Sphingobacterium</taxon>
    </lineage>
</organism>
<dbReference type="RefSeq" id="WP_002998661.1">
    <property type="nucleotide sequence ID" value="NZ_GL379772.1"/>
</dbReference>
<dbReference type="eggNOG" id="COG1044">
    <property type="taxonomic scope" value="Bacteria"/>
</dbReference>
<evidence type="ECO:0000313" key="4">
    <source>
        <dbReference type="Proteomes" id="UP000006258"/>
    </source>
</evidence>
<protein>
    <submittedName>
        <fullName evidence="3">Uncharacterized protein</fullName>
    </submittedName>
</protein>
<keyword evidence="4" id="KW-1185">Reference proteome</keyword>
<accession>D7VJV8</accession>